<dbReference type="Proteomes" id="UP000199501">
    <property type="component" value="Unassembled WGS sequence"/>
</dbReference>
<reference evidence="3" key="1">
    <citation type="submission" date="2016-10" db="EMBL/GenBank/DDBJ databases">
        <authorList>
            <person name="Varghese N."/>
            <person name="Submissions S."/>
        </authorList>
    </citation>
    <scope>NUCLEOTIDE SEQUENCE [LARGE SCALE GENOMIC DNA]</scope>
    <source>
        <strain evidence="3">IBRC-M 10403</strain>
    </source>
</reference>
<keyword evidence="1" id="KW-1133">Transmembrane helix</keyword>
<keyword evidence="1" id="KW-0812">Transmembrane</keyword>
<feature type="transmembrane region" description="Helical" evidence="1">
    <location>
        <begin position="26"/>
        <end position="46"/>
    </location>
</feature>
<name>A0A1G6S2W0_9PSEU</name>
<organism evidence="2 3">
    <name type="scientific">Actinokineospora iranica</name>
    <dbReference type="NCBI Taxonomy" id="1271860"/>
    <lineage>
        <taxon>Bacteria</taxon>
        <taxon>Bacillati</taxon>
        <taxon>Actinomycetota</taxon>
        <taxon>Actinomycetes</taxon>
        <taxon>Pseudonocardiales</taxon>
        <taxon>Pseudonocardiaceae</taxon>
        <taxon>Actinokineospora</taxon>
    </lineage>
</organism>
<evidence type="ECO:0000313" key="3">
    <source>
        <dbReference type="Proteomes" id="UP000199501"/>
    </source>
</evidence>
<keyword evidence="1" id="KW-0472">Membrane</keyword>
<evidence type="ECO:0000313" key="2">
    <source>
        <dbReference type="EMBL" id="SDD11179.1"/>
    </source>
</evidence>
<dbReference type="STRING" id="1271860.SAMN05216174_107192"/>
<dbReference type="AlphaFoldDB" id="A0A1G6S2W0"/>
<evidence type="ECO:0000256" key="1">
    <source>
        <dbReference type="SAM" id="Phobius"/>
    </source>
</evidence>
<proteinExistence type="predicted"/>
<gene>
    <name evidence="2" type="ORF">SAMN05216174_107192</name>
</gene>
<dbReference type="EMBL" id="FMZZ01000007">
    <property type="protein sequence ID" value="SDD11179.1"/>
    <property type="molecule type" value="Genomic_DNA"/>
</dbReference>
<sequence>MRQGHGVDSAPDPAVAFEFAQCDRGVLTAVGRAAVALFAIAILTGFPPGKKNPPIHHPPSPTS</sequence>
<protein>
    <submittedName>
        <fullName evidence="2">Uncharacterized protein</fullName>
    </submittedName>
</protein>
<keyword evidence="3" id="KW-1185">Reference proteome</keyword>
<accession>A0A1G6S2W0</accession>